<accession>A0A6G0NLT7</accession>
<organism evidence="1 2">
    <name type="scientific">Phytophthora fragariae</name>
    <dbReference type="NCBI Taxonomy" id="53985"/>
    <lineage>
        <taxon>Eukaryota</taxon>
        <taxon>Sar</taxon>
        <taxon>Stramenopiles</taxon>
        <taxon>Oomycota</taxon>
        <taxon>Peronosporomycetes</taxon>
        <taxon>Peronosporales</taxon>
        <taxon>Peronosporaceae</taxon>
        <taxon>Phytophthora</taxon>
    </lineage>
</organism>
<dbReference type="AlphaFoldDB" id="A0A6G0NLT7"/>
<protein>
    <submittedName>
        <fullName evidence="1">Uncharacterized protein</fullName>
    </submittedName>
</protein>
<sequence>MVERQLLKAQDRHGRRMEGQAAVKFGEGDAVWVYQYFRARRGERRTKKLAFSLHGPYRVVGQRFQAVGADYFRTKFRKACSRPLGLIIKGPSLTEEDLPPTSFVERLSIGGEETAFSGVSNPVVGVLAKRVYNREELYLVLTATYEVCWRPTATILPTYKVLVDSFEDERRKDLGLPELRRSARLAEANLAADDELLF</sequence>
<proteinExistence type="predicted"/>
<gene>
    <name evidence="1" type="ORF">PF004_g15304</name>
</gene>
<name>A0A6G0NLT7_9STRA</name>
<dbReference type="EMBL" id="QXGC01001019">
    <property type="protein sequence ID" value="KAE9213551.1"/>
    <property type="molecule type" value="Genomic_DNA"/>
</dbReference>
<evidence type="ECO:0000313" key="1">
    <source>
        <dbReference type="EMBL" id="KAE9213551.1"/>
    </source>
</evidence>
<evidence type="ECO:0000313" key="2">
    <source>
        <dbReference type="Proteomes" id="UP000476176"/>
    </source>
</evidence>
<dbReference type="Proteomes" id="UP000476176">
    <property type="component" value="Unassembled WGS sequence"/>
</dbReference>
<reference evidence="1 2" key="1">
    <citation type="submission" date="2018-09" db="EMBL/GenBank/DDBJ databases">
        <title>Genomic investigation of the strawberry pathogen Phytophthora fragariae indicates pathogenicity is determined by transcriptional variation in three key races.</title>
        <authorList>
            <person name="Adams T.M."/>
            <person name="Armitage A.D."/>
            <person name="Sobczyk M.K."/>
            <person name="Bates H.J."/>
            <person name="Dunwell J.M."/>
            <person name="Nellist C.F."/>
            <person name="Harrison R.J."/>
        </authorList>
    </citation>
    <scope>NUCLEOTIDE SEQUENCE [LARGE SCALE GENOMIC DNA]</scope>
    <source>
        <strain evidence="1 2">BC-23</strain>
    </source>
</reference>
<comment type="caution">
    <text evidence="1">The sequence shown here is derived from an EMBL/GenBank/DDBJ whole genome shotgun (WGS) entry which is preliminary data.</text>
</comment>